<comment type="subcellular location">
    <subcellularLocation>
        <location evidence="1">Cell membrane</location>
        <topology evidence="1">Peripheral membrane protein</topology>
    </subcellularLocation>
</comment>
<evidence type="ECO:0000256" key="7">
    <source>
        <dbReference type="ARBA" id="ARBA00023004"/>
    </source>
</evidence>
<evidence type="ECO:0000256" key="3">
    <source>
        <dbReference type="ARBA" id="ARBA00022475"/>
    </source>
</evidence>
<comment type="caution">
    <text evidence="11">The sequence shown here is derived from an EMBL/GenBank/DDBJ whole genome shotgun (WGS) entry which is preliminary data.</text>
</comment>
<accession>A0ABU4IKP3</accession>
<evidence type="ECO:0000256" key="4">
    <source>
        <dbReference type="ARBA" id="ARBA00022496"/>
    </source>
</evidence>
<protein>
    <submittedName>
        <fullName evidence="11">ABC transporter ATP-binding protein</fullName>
    </submittedName>
</protein>
<dbReference type="PROSITE" id="PS50893">
    <property type="entry name" value="ABC_TRANSPORTER_2"/>
    <property type="match status" value="1"/>
</dbReference>
<keyword evidence="9" id="KW-0472">Membrane</keyword>
<evidence type="ECO:0000313" key="11">
    <source>
        <dbReference type="EMBL" id="MDW6018090.1"/>
    </source>
</evidence>
<evidence type="ECO:0000313" key="12">
    <source>
        <dbReference type="Proteomes" id="UP001272325"/>
    </source>
</evidence>
<name>A0ABU4IKP3_9VIBR</name>
<dbReference type="EMBL" id="JAWRCN010000001">
    <property type="protein sequence ID" value="MDW6018090.1"/>
    <property type="molecule type" value="Genomic_DNA"/>
</dbReference>
<keyword evidence="2" id="KW-0813">Transport</keyword>
<dbReference type="SMART" id="SM00382">
    <property type="entry name" value="AAA"/>
    <property type="match status" value="1"/>
</dbReference>
<dbReference type="InterPro" id="IPR027417">
    <property type="entry name" value="P-loop_NTPase"/>
</dbReference>
<keyword evidence="5" id="KW-0547">Nucleotide-binding</keyword>
<keyword evidence="6 11" id="KW-0067">ATP-binding</keyword>
<dbReference type="RefSeq" id="WP_171137274.1">
    <property type="nucleotide sequence ID" value="NZ_AP024893.1"/>
</dbReference>
<organism evidence="11 12">
    <name type="scientific">Vibrio plantisponsor</name>
    <dbReference type="NCBI Taxonomy" id="664643"/>
    <lineage>
        <taxon>Bacteria</taxon>
        <taxon>Pseudomonadati</taxon>
        <taxon>Pseudomonadota</taxon>
        <taxon>Gammaproteobacteria</taxon>
        <taxon>Vibrionales</taxon>
        <taxon>Vibrionaceae</taxon>
        <taxon>Vibrio</taxon>
    </lineage>
</organism>
<keyword evidence="7" id="KW-0408">Iron</keyword>
<dbReference type="PANTHER" id="PTHR42771">
    <property type="entry name" value="IRON(3+)-HYDROXAMATE IMPORT ATP-BINDING PROTEIN FHUC"/>
    <property type="match status" value="1"/>
</dbReference>
<reference evidence="11 12" key="1">
    <citation type="submission" date="2023-11" db="EMBL/GenBank/DDBJ databases">
        <title>Plant-associative lifestyle of Vibrio porteresiae and its evolutionary dynamics.</title>
        <authorList>
            <person name="Rameshkumar N."/>
            <person name="Kirti K."/>
        </authorList>
    </citation>
    <scope>NUCLEOTIDE SEQUENCE [LARGE SCALE GENOMIC DNA]</scope>
    <source>
        <strain evidence="11 12">MSSRF60</strain>
    </source>
</reference>
<keyword evidence="4" id="KW-0410">Iron transport</keyword>
<evidence type="ECO:0000256" key="1">
    <source>
        <dbReference type="ARBA" id="ARBA00004202"/>
    </source>
</evidence>
<dbReference type="SUPFAM" id="SSF52540">
    <property type="entry name" value="P-loop containing nucleoside triphosphate hydrolases"/>
    <property type="match status" value="1"/>
</dbReference>
<evidence type="ECO:0000259" key="10">
    <source>
        <dbReference type="PROSITE" id="PS50893"/>
    </source>
</evidence>
<dbReference type="CDD" id="cd03214">
    <property type="entry name" value="ABC_Iron-Siderophores_B12_Hemin"/>
    <property type="match status" value="1"/>
</dbReference>
<dbReference type="PANTHER" id="PTHR42771:SF12">
    <property type="entry name" value="FE(3+) DICITRATE TRANSPORT ATP-BINDING PROTEIN FECE-RELATED"/>
    <property type="match status" value="1"/>
</dbReference>
<evidence type="ECO:0000256" key="5">
    <source>
        <dbReference type="ARBA" id="ARBA00022741"/>
    </source>
</evidence>
<sequence>MNNKQKFDLVDLKVQDDHARLSGFDLSLSYESAQIFSSLDVSIPDNKFTVIIGPNGCGKSTLLRMLCRLLKPNAGKIELDGKDIYSLHPKALAKQIGLLPQRVNAPEGIRVKDLISRGRYPYQKLFQQWSPEDEQAVREAMQLTDTEHLSERLIEELSGGQRQRVWIAMVLAQQTPILFLDEPTTYLDIAHQIDLLELCRDLNRRKNFTIVAVLHELNQAFRYADHIILMTEGNIAAQGSPKDIVSSEVIKQVFDLDCLIMDDPVSHTPMVIPYGK</sequence>
<dbReference type="InterPro" id="IPR003593">
    <property type="entry name" value="AAA+_ATPase"/>
</dbReference>
<evidence type="ECO:0000256" key="8">
    <source>
        <dbReference type="ARBA" id="ARBA00023065"/>
    </source>
</evidence>
<evidence type="ECO:0000256" key="2">
    <source>
        <dbReference type="ARBA" id="ARBA00022448"/>
    </source>
</evidence>
<dbReference type="InterPro" id="IPR003439">
    <property type="entry name" value="ABC_transporter-like_ATP-bd"/>
</dbReference>
<keyword evidence="12" id="KW-1185">Reference proteome</keyword>
<dbReference type="Gene3D" id="3.40.50.300">
    <property type="entry name" value="P-loop containing nucleotide triphosphate hydrolases"/>
    <property type="match status" value="1"/>
</dbReference>
<gene>
    <name evidence="11" type="ORF">SBW85_09990</name>
</gene>
<dbReference type="Pfam" id="PF00005">
    <property type="entry name" value="ABC_tran"/>
    <property type="match status" value="1"/>
</dbReference>
<feature type="domain" description="ABC transporter" evidence="10">
    <location>
        <begin position="21"/>
        <end position="257"/>
    </location>
</feature>
<dbReference type="InterPro" id="IPR017871">
    <property type="entry name" value="ABC_transporter-like_CS"/>
</dbReference>
<keyword evidence="3" id="KW-1003">Cell membrane</keyword>
<dbReference type="Proteomes" id="UP001272325">
    <property type="component" value="Unassembled WGS sequence"/>
</dbReference>
<keyword evidence="8" id="KW-0406">Ion transport</keyword>
<dbReference type="InterPro" id="IPR051535">
    <property type="entry name" value="Siderophore_ABC-ATPase"/>
</dbReference>
<dbReference type="GO" id="GO:0005524">
    <property type="term" value="F:ATP binding"/>
    <property type="evidence" value="ECO:0007669"/>
    <property type="project" value="UniProtKB-KW"/>
</dbReference>
<proteinExistence type="predicted"/>
<evidence type="ECO:0000256" key="9">
    <source>
        <dbReference type="ARBA" id="ARBA00023136"/>
    </source>
</evidence>
<dbReference type="PROSITE" id="PS00211">
    <property type="entry name" value="ABC_TRANSPORTER_1"/>
    <property type="match status" value="1"/>
</dbReference>
<evidence type="ECO:0000256" key="6">
    <source>
        <dbReference type="ARBA" id="ARBA00022840"/>
    </source>
</evidence>